<name>A0A8T2P6R7_9TELE</name>
<keyword evidence="11" id="KW-1185">Reference proteome</keyword>
<dbReference type="Pfam" id="PF01413">
    <property type="entry name" value="C4"/>
    <property type="match status" value="2"/>
</dbReference>
<dbReference type="EMBL" id="JAFBMS010000011">
    <property type="protein sequence ID" value="KAG9348234.1"/>
    <property type="molecule type" value="Genomic_DNA"/>
</dbReference>
<dbReference type="AlphaFoldDB" id="A0A8T2P6R7"/>
<dbReference type="SUPFAM" id="SSF56436">
    <property type="entry name" value="C-type lectin-like"/>
    <property type="match status" value="2"/>
</dbReference>
<feature type="region of interest" description="Disordered" evidence="8">
    <location>
        <begin position="258"/>
        <end position="280"/>
    </location>
</feature>
<dbReference type="PANTHER" id="PTHR14619">
    <property type="entry name" value="NEURON-DERIVED NEUROTROPHIC FACTOR"/>
    <property type="match status" value="1"/>
</dbReference>
<keyword evidence="2" id="KW-0964">Secreted</keyword>
<gene>
    <name evidence="10" type="ORF">JZ751_001969</name>
</gene>
<sequence length="703" mass="77438">MEKWAPQGQHPLSVKLGPQEGKDLQASKATLVLQVSSESPGEMVLLAALGRRALLGFLDKKGRRVMMGFPEAEELQDVPEPLLQKTLRAAEESMDPLAHRASLEKEAIRVNQEGQVPLGTRVGTALLVLRWAPQDHLESVDQAVSLASLVPPAPEESWAFLEKLVTGVTLGPVDFLETLLMLLVHLEREVHLEILDNVLQQGTQVMMVMQVPPASEAAWAHLAQWDPLGRPDPQVSLGPQGHVEKWGLKDHLAYLDRQEPKGLQGPPGPPGLHGLDGLKGVKGEAGARVSQGPQEPMDASGKRAPEVPRALQGPFKMDQKVFRASQAPKVTQDQSEPWAQQAVTVRIPEQEGVEWWAPLDQMVHQGTRGTMVGRVAMDPKGRQAQKANQDAQGTQECQDQRVRKDQLDSWGYLGPPAQMAHVDCQGKRETKGQVLKAASWPCHLRGPQLGFKGSLVTRGPWVFLASMALLEQLASEGEPGYPGPNRRINSAFLLVIHSQSENLPVCPADMVTLWSGYSLLYLEGQEKANTQDLGHAGSCLKVFSTMPFASCSMATCDYANRNDKSYWLSTTAATPMMPMSGPEIQRHVSRCVVCEAPSPAVAVHSQDTSIPPCPPRWRSLWIGYSFLMSLTSSGSCLKDFRRQPFIECQGPRGTCHHFASAYSFWLTHVDVSEQFSPALREDTLKEEWQQRLRASRCSVCMKE</sequence>
<feature type="region of interest" description="Disordered" evidence="8">
    <location>
        <begin position="285"/>
        <end position="304"/>
    </location>
</feature>
<evidence type="ECO:0000256" key="4">
    <source>
        <dbReference type="ARBA" id="ARBA00022737"/>
    </source>
</evidence>
<dbReference type="SMART" id="SM00111">
    <property type="entry name" value="C4"/>
    <property type="match status" value="2"/>
</dbReference>
<dbReference type="GO" id="GO:0005604">
    <property type="term" value="C:basement membrane"/>
    <property type="evidence" value="ECO:0007669"/>
    <property type="project" value="UniProtKB-SubCell"/>
</dbReference>
<reference evidence="10" key="1">
    <citation type="thesis" date="2021" institute="BYU ScholarsArchive" country="Provo, UT, USA">
        <title>Applications of and Algorithms for Genome Assembly and Genomic Analyses with an Emphasis on Marine Teleosts.</title>
        <authorList>
            <person name="Pickett B.D."/>
        </authorList>
    </citation>
    <scope>NUCLEOTIDE SEQUENCE</scope>
    <source>
        <strain evidence="10">HI-2016</strain>
    </source>
</reference>
<evidence type="ECO:0000256" key="8">
    <source>
        <dbReference type="SAM" id="MobiDB-lite"/>
    </source>
</evidence>
<comment type="caution">
    <text evidence="10">The sequence shown here is derived from an EMBL/GenBank/DDBJ whole genome shotgun (WGS) entry which is preliminary data.</text>
</comment>
<protein>
    <recommendedName>
        <fullName evidence="9">Collagen IV NC1 domain-containing protein</fullName>
    </recommendedName>
</protein>
<dbReference type="GO" id="GO:0005581">
    <property type="term" value="C:collagen trimer"/>
    <property type="evidence" value="ECO:0007669"/>
    <property type="project" value="UniProtKB-KW"/>
</dbReference>
<dbReference type="FunFam" id="2.170.240.10:FF:000001">
    <property type="entry name" value="Collagen IV alpha 1 chain"/>
    <property type="match status" value="1"/>
</dbReference>
<evidence type="ECO:0000256" key="1">
    <source>
        <dbReference type="ARBA" id="ARBA00004302"/>
    </source>
</evidence>
<comment type="subcellular location">
    <subcellularLocation>
        <location evidence="1">Secreted</location>
        <location evidence="1">Extracellular space</location>
        <location evidence="1">Extracellular matrix</location>
        <location evidence="1">Basement membrane</location>
    </subcellularLocation>
</comment>
<keyword evidence="5" id="KW-0084">Basement membrane</keyword>
<dbReference type="Gene3D" id="2.170.240.10">
    <property type="entry name" value="Collagen IV, non-collagenous"/>
    <property type="match status" value="1"/>
</dbReference>
<dbReference type="Proteomes" id="UP000824540">
    <property type="component" value="Unassembled WGS sequence"/>
</dbReference>
<evidence type="ECO:0000256" key="5">
    <source>
        <dbReference type="ARBA" id="ARBA00022869"/>
    </source>
</evidence>
<evidence type="ECO:0000256" key="7">
    <source>
        <dbReference type="ARBA" id="ARBA00023157"/>
    </source>
</evidence>
<dbReference type="InterPro" id="IPR016187">
    <property type="entry name" value="CTDL_fold"/>
</dbReference>
<evidence type="ECO:0000259" key="9">
    <source>
        <dbReference type="PROSITE" id="PS51403"/>
    </source>
</evidence>
<dbReference type="InterPro" id="IPR036954">
    <property type="entry name" value="Collagen_IV_NC_sf"/>
</dbReference>
<keyword evidence="6" id="KW-0176">Collagen</keyword>
<keyword evidence="7" id="KW-1015">Disulfide bond</keyword>
<keyword evidence="3" id="KW-0272">Extracellular matrix</keyword>
<proteinExistence type="predicted"/>
<dbReference type="PANTHER" id="PTHR14619:SF8">
    <property type="entry name" value="COLLAGEN TYPE IV ALPHA 4 CHAIN"/>
    <property type="match status" value="1"/>
</dbReference>
<dbReference type="PROSITE" id="PS51403">
    <property type="entry name" value="NC1_IV"/>
    <property type="match status" value="1"/>
</dbReference>
<evidence type="ECO:0000256" key="2">
    <source>
        <dbReference type="ARBA" id="ARBA00022525"/>
    </source>
</evidence>
<evidence type="ECO:0000313" key="11">
    <source>
        <dbReference type="Proteomes" id="UP000824540"/>
    </source>
</evidence>
<evidence type="ECO:0000313" key="10">
    <source>
        <dbReference type="EMBL" id="KAG9348234.1"/>
    </source>
</evidence>
<dbReference type="InterPro" id="IPR001442">
    <property type="entry name" value="Collagen_IV_NC"/>
</dbReference>
<dbReference type="OrthoDB" id="10071882at2759"/>
<feature type="domain" description="Collagen IV NC1" evidence="9">
    <location>
        <begin position="491"/>
        <end position="703"/>
    </location>
</feature>
<evidence type="ECO:0000256" key="3">
    <source>
        <dbReference type="ARBA" id="ARBA00022530"/>
    </source>
</evidence>
<evidence type="ECO:0000256" key="6">
    <source>
        <dbReference type="ARBA" id="ARBA00023119"/>
    </source>
</evidence>
<accession>A0A8T2P6R7</accession>
<organism evidence="10 11">
    <name type="scientific">Albula glossodonta</name>
    <name type="common">roundjaw bonefish</name>
    <dbReference type="NCBI Taxonomy" id="121402"/>
    <lineage>
        <taxon>Eukaryota</taxon>
        <taxon>Metazoa</taxon>
        <taxon>Chordata</taxon>
        <taxon>Craniata</taxon>
        <taxon>Vertebrata</taxon>
        <taxon>Euteleostomi</taxon>
        <taxon>Actinopterygii</taxon>
        <taxon>Neopterygii</taxon>
        <taxon>Teleostei</taxon>
        <taxon>Albuliformes</taxon>
        <taxon>Albulidae</taxon>
        <taxon>Albula</taxon>
    </lineage>
</organism>
<keyword evidence="4" id="KW-0677">Repeat</keyword>
<dbReference type="InterPro" id="IPR019326">
    <property type="entry name" value="NDNF"/>
</dbReference>
<dbReference type="GO" id="GO:0005201">
    <property type="term" value="F:extracellular matrix structural constituent"/>
    <property type="evidence" value="ECO:0007669"/>
    <property type="project" value="InterPro"/>
</dbReference>